<dbReference type="Gene3D" id="1.20.120.530">
    <property type="entry name" value="GntR ligand-binding domain-like"/>
    <property type="match status" value="1"/>
</dbReference>
<dbReference type="InterPro" id="IPR008920">
    <property type="entry name" value="TF_FadR/GntR_C"/>
</dbReference>
<dbReference type="EMBL" id="JABBVZ010000019">
    <property type="protein sequence ID" value="NMP22232.1"/>
    <property type="molecule type" value="Genomic_DNA"/>
</dbReference>
<dbReference type="AlphaFoldDB" id="A0A7Y0Q292"/>
<accession>A0A7Y0Q292</accession>
<dbReference type="CDD" id="cd07377">
    <property type="entry name" value="WHTH_GntR"/>
    <property type="match status" value="1"/>
</dbReference>
<keyword evidence="3" id="KW-0804">Transcription</keyword>
<evidence type="ECO:0000313" key="5">
    <source>
        <dbReference type="EMBL" id="NMP22232.1"/>
    </source>
</evidence>
<proteinExistence type="predicted"/>
<dbReference type="SUPFAM" id="SSF48008">
    <property type="entry name" value="GntR ligand-binding domain-like"/>
    <property type="match status" value="1"/>
</dbReference>
<dbReference type="Gene3D" id="1.10.10.10">
    <property type="entry name" value="Winged helix-like DNA-binding domain superfamily/Winged helix DNA-binding domain"/>
    <property type="match status" value="1"/>
</dbReference>
<dbReference type="InterPro" id="IPR000524">
    <property type="entry name" value="Tscrpt_reg_HTH_GntR"/>
</dbReference>
<evidence type="ECO:0000313" key="6">
    <source>
        <dbReference type="Proteomes" id="UP000533476"/>
    </source>
</evidence>
<dbReference type="GO" id="GO:0003677">
    <property type="term" value="F:DNA binding"/>
    <property type="evidence" value="ECO:0007669"/>
    <property type="project" value="UniProtKB-KW"/>
</dbReference>
<feature type="domain" description="HTH gntR-type" evidence="4">
    <location>
        <begin position="6"/>
        <end position="73"/>
    </location>
</feature>
<dbReference type="Pfam" id="PF00392">
    <property type="entry name" value="GntR"/>
    <property type="match status" value="1"/>
</dbReference>
<dbReference type="InterPro" id="IPR011711">
    <property type="entry name" value="GntR_C"/>
</dbReference>
<dbReference type="PANTHER" id="PTHR43537:SF24">
    <property type="entry name" value="GLUCONATE OPERON TRANSCRIPTIONAL REPRESSOR"/>
    <property type="match status" value="1"/>
</dbReference>
<evidence type="ECO:0000256" key="3">
    <source>
        <dbReference type="ARBA" id="ARBA00023163"/>
    </source>
</evidence>
<dbReference type="GO" id="GO:0003700">
    <property type="term" value="F:DNA-binding transcription factor activity"/>
    <property type="evidence" value="ECO:0007669"/>
    <property type="project" value="InterPro"/>
</dbReference>
<dbReference type="Proteomes" id="UP000533476">
    <property type="component" value="Unassembled WGS sequence"/>
</dbReference>
<evidence type="ECO:0000256" key="1">
    <source>
        <dbReference type="ARBA" id="ARBA00023015"/>
    </source>
</evidence>
<dbReference type="SMART" id="SM00895">
    <property type="entry name" value="FCD"/>
    <property type="match status" value="1"/>
</dbReference>
<evidence type="ECO:0000259" key="4">
    <source>
        <dbReference type="PROSITE" id="PS50949"/>
    </source>
</evidence>
<comment type="caution">
    <text evidence="5">The sequence shown here is derived from an EMBL/GenBank/DDBJ whole genome shotgun (WGS) entry which is preliminary data.</text>
</comment>
<keyword evidence="2" id="KW-0238">DNA-binding</keyword>
<reference evidence="5 6" key="1">
    <citation type="submission" date="2020-04" db="EMBL/GenBank/DDBJ databases">
        <authorList>
            <person name="Zhang R."/>
            <person name="Schippers A."/>
        </authorList>
    </citation>
    <scope>NUCLEOTIDE SEQUENCE [LARGE SCALE GENOMIC DNA]</scope>
    <source>
        <strain evidence="5 6">DSM 109850</strain>
    </source>
</reference>
<dbReference type="PROSITE" id="PS50949">
    <property type="entry name" value="HTH_GNTR"/>
    <property type="match status" value="1"/>
</dbReference>
<sequence>MGQTHSTLARQIHESLRARFVAGEYLPGVRLYEEKLAKEFDVSLTPVREAVKLLESDGLVVRKAHRALFARQFTLKEAQEVYDVRQILEPHAASLVAQQLDPQWLDSMKLLLQEQKQALNAEEFGKVQTLTATFHIRIAQKSDNHLLASMIERIWLMVPLLRALAWYESHYMRPVHVVDEHRAMLDGMLLGPEQAAQLALNHVRTSWEGVKGALERALGASESGRDSV</sequence>
<dbReference type="InterPro" id="IPR036388">
    <property type="entry name" value="WH-like_DNA-bd_sf"/>
</dbReference>
<dbReference type="PANTHER" id="PTHR43537">
    <property type="entry name" value="TRANSCRIPTIONAL REGULATOR, GNTR FAMILY"/>
    <property type="match status" value="1"/>
</dbReference>
<protein>
    <submittedName>
        <fullName evidence="5">GntR family transcriptional regulator</fullName>
    </submittedName>
</protein>
<dbReference type="InterPro" id="IPR036390">
    <property type="entry name" value="WH_DNA-bd_sf"/>
</dbReference>
<dbReference type="SUPFAM" id="SSF46785">
    <property type="entry name" value="Winged helix' DNA-binding domain"/>
    <property type="match status" value="1"/>
</dbReference>
<keyword evidence="6" id="KW-1185">Reference proteome</keyword>
<keyword evidence="1" id="KW-0805">Transcription regulation</keyword>
<organism evidence="5 6">
    <name type="scientific">Sulfobacillus harzensis</name>
    <dbReference type="NCBI Taxonomy" id="2729629"/>
    <lineage>
        <taxon>Bacteria</taxon>
        <taxon>Bacillati</taxon>
        <taxon>Bacillota</taxon>
        <taxon>Clostridia</taxon>
        <taxon>Eubacteriales</taxon>
        <taxon>Clostridiales Family XVII. Incertae Sedis</taxon>
        <taxon>Sulfobacillus</taxon>
    </lineage>
</organism>
<dbReference type="SMART" id="SM00345">
    <property type="entry name" value="HTH_GNTR"/>
    <property type="match status" value="1"/>
</dbReference>
<gene>
    <name evidence="5" type="ORF">HIJ39_07685</name>
</gene>
<dbReference type="RefSeq" id="WP_169098347.1">
    <property type="nucleotide sequence ID" value="NZ_JABBVZ010000019.1"/>
</dbReference>
<dbReference type="Pfam" id="PF07729">
    <property type="entry name" value="FCD"/>
    <property type="match status" value="1"/>
</dbReference>
<evidence type="ECO:0000256" key="2">
    <source>
        <dbReference type="ARBA" id="ARBA00023125"/>
    </source>
</evidence>
<name>A0A7Y0Q292_9FIRM</name>